<keyword evidence="1" id="KW-0472">Membrane</keyword>
<comment type="caution">
    <text evidence="3">The sequence shown here is derived from an EMBL/GenBank/DDBJ whole genome shotgun (WGS) entry which is preliminary data.</text>
</comment>
<keyword evidence="4" id="KW-1185">Reference proteome</keyword>
<keyword evidence="1" id="KW-0812">Transmembrane</keyword>
<evidence type="ECO:0000313" key="3">
    <source>
        <dbReference type="EMBL" id="ESQ87142.1"/>
    </source>
</evidence>
<dbReference type="Pfam" id="PF04773">
    <property type="entry name" value="FecR"/>
    <property type="match status" value="1"/>
</dbReference>
<evidence type="ECO:0000259" key="2">
    <source>
        <dbReference type="Pfam" id="PF04773"/>
    </source>
</evidence>
<feature type="transmembrane region" description="Helical" evidence="1">
    <location>
        <begin position="77"/>
        <end position="96"/>
    </location>
</feature>
<dbReference type="AlphaFoldDB" id="V4NZI2"/>
<dbReference type="PIRSF" id="PIRSF018266">
    <property type="entry name" value="FecR"/>
    <property type="match status" value="1"/>
</dbReference>
<dbReference type="EMBL" id="AWGB01000046">
    <property type="protein sequence ID" value="ESQ87142.1"/>
    <property type="molecule type" value="Genomic_DNA"/>
</dbReference>
<dbReference type="GO" id="GO:0016989">
    <property type="term" value="F:sigma factor antagonist activity"/>
    <property type="evidence" value="ECO:0007669"/>
    <property type="project" value="TreeGrafter"/>
</dbReference>
<dbReference type="InterPro" id="IPR006860">
    <property type="entry name" value="FecR"/>
</dbReference>
<dbReference type="Gene3D" id="3.55.50.30">
    <property type="match status" value="1"/>
</dbReference>
<gene>
    <name evidence="3" type="ORF">ABENE_17410</name>
</gene>
<dbReference type="Gene3D" id="2.60.120.1440">
    <property type="match status" value="1"/>
</dbReference>
<dbReference type="Proteomes" id="UP000017837">
    <property type="component" value="Unassembled WGS sequence"/>
</dbReference>
<dbReference type="RefSeq" id="WP_018084027.1">
    <property type="nucleotide sequence ID" value="NZ_AQWM01000057.1"/>
</dbReference>
<dbReference type="OrthoDB" id="7183534at2"/>
<dbReference type="PANTHER" id="PTHR30273:SF2">
    <property type="entry name" value="PROTEIN FECR"/>
    <property type="match status" value="1"/>
</dbReference>
<proteinExistence type="predicted"/>
<feature type="domain" description="FecR protein" evidence="2">
    <location>
        <begin position="101"/>
        <end position="191"/>
    </location>
</feature>
<evidence type="ECO:0000313" key="4">
    <source>
        <dbReference type="Proteomes" id="UP000017837"/>
    </source>
</evidence>
<dbReference type="STRING" id="1121022.GCA_000376105_04345"/>
<sequence>MAEKNMTDKDKQKRYEDAAIRLIRSKNMTAPAGEDEAAITETWEALDMLRADAGIMAELRKPYRAPFWLRTDGIKTIGAGLAACATIAAVALGLFLSPQAYMTRIGEQRLVQLADGSQVTLNTDSRMSVRIDGGQRRVVLERGEAYFDIAKLGGAPFIVVSGASEVRVTGTHFNVRRDADFVRVDVEEGRVLAGAHAATNPAGAAVLTADQAVTLDEHGLVRQRSVAEIDRVTNWRRGRVWFNETPLRDAVADMNRYTRTQLVIATPGIADMPVSGVYRVGASESFAQALSLAYPVKVQTRDNVIEISQKGHATF</sequence>
<dbReference type="PATRIC" id="fig|1121022.4.peg.3555"/>
<accession>V4NZI2</accession>
<evidence type="ECO:0000256" key="1">
    <source>
        <dbReference type="SAM" id="Phobius"/>
    </source>
</evidence>
<dbReference type="InterPro" id="IPR012373">
    <property type="entry name" value="Ferrdict_sens_TM"/>
</dbReference>
<dbReference type="eggNOG" id="COG3712">
    <property type="taxonomic scope" value="Bacteria"/>
</dbReference>
<dbReference type="PANTHER" id="PTHR30273">
    <property type="entry name" value="PERIPLASMIC SIGNAL SENSOR AND SIGMA FACTOR ACTIVATOR FECR-RELATED"/>
    <property type="match status" value="1"/>
</dbReference>
<name>V4NZI2_9CAUL</name>
<protein>
    <recommendedName>
        <fullName evidence="2">FecR protein domain-containing protein</fullName>
    </recommendedName>
</protein>
<reference evidence="3 4" key="1">
    <citation type="journal article" date="2014" name="Nature">
        <title>Sequential evolution of bacterial morphology by co-option of a developmental regulator.</title>
        <authorList>
            <person name="Jiang C."/>
            <person name="Brown P.J."/>
            <person name="Ducret A."/>
            <person name="Brun Y.V."/>
        </authorList>
    </citation>
    <scope>NUCLEOTIDE SEQUENCE [LARGE SCALE GENOMIC DNA]</scope>
    <source>
        <strain evidence="3 4">DSM 16100</strain>
    </source>
</reference>
<keyword evidence="1" id="KW-1133">Transmembrane helix</keyword>
<organism evidence="3 4">
    <name type="scientific">Asticcacaulis benevestitus DSM 16100 = ATCC BAA-896</name>
    <dbReference type="NCBI Taxonomy" id="1121022"/>
    <lineage>
        <taxon>Bacteria</taxon>
        <taxon>Pseudomonadati</taxon>
        <taxon>Pseudomonadota</taxon>
        <taxon>Alphaproteobacteria</taxon>
        <taxon>Caulobacterales</taxon>
        <taxon>Caulobacteraceae</taxon>
        <taxon>Asticcacaulis</taxon>
    </lineage>
</organism>